<name>A0ABQ0GC13_9PEZI</name>
<evidence type="ECO:0000313" key="2">
    <source>
        <dbReference type="EMBL" id="GAB1315259.1"/>
    </source>
</evidence>
<dbReference type="EMBL" id="BAAFSV010000002">
    <property type="protein sequence ID" value="GAB1315259.1"/>
    <property type="molecule type" value="Genomic_DNA"/>
</dbReference>
<dbReference type="Proteomes" id="UP001628179">
    <property type="component" value="Unassembled WGS sequence"/>
</dbReference>
<keyword evidence="3" id="KW-1185">Reference proteome</keyword>
<sequence>MPGQPSASIPPPPPPPPPPSGPPRQGWQVTAVSAPKPKLDVPPTAPPHTPNSRLVELLIYNGWPFADHWEYFVAGSHASNPDVGTVIQAAGNVRDGFWLEIKRGCDLSVAENRVDSRIGLGWVGEEYFHAVEGEDPKGPVCGFERVLFKVPAPERSLRAVGAGGEGDWVDGRTRITQRNCQTWVVEAAEQLVNDGVFDQVVVDFLRATKQ</sequence>
<accession>A0ABQ0GC13</accession>
<protein>
    <submittedName>
        <fullName evidence="2">Uncharacterized protein</fullName>
    </submittedName>
</protein>
<dbReference type="GeneID" id="98176212"/>
<dbReference type="RefSeq" id="XP_070916990.1">
    <property type="nucleotide sequence ID" value="XM_071060889.1"/>
</dbReference>
<proteinExistence type="predicted"/>
<evidence type="ECO:0000256" key="1">
    <source>
        <dbReference type="SAM" id="MobiDB-lite"/>
    </source>
</evidence>
<feature type="region of interest" description="Disordered" evidence="1">
    <location>
        <begin position="1"/>
        <end position="28"/>
    </location>
</feature>
<comment type="caution">
    <text evidence="2">The sequence shown here is derived from an EMBL/GenBank/DDBJ whole genome shotgun (WGS) entry which is preliminary data.</text>
</comment>
<feature type="compositionally biased region" description="Pro residues" evidence="1">
    <location>
        <begin position="8"/>
        <end position="22"/>
    </location>
</feature>
<dbReference type="InterPro" id="IPR046670">
    <property type="entry name" value="DUF6540"/>
</dbReference>
<reference evidence="2 3" key="1">
    <citation type="submission" date="2024-09" db="EMBL/GenBank/DDBJ databases">
        <title>Itraconazole resistance in Madurella fahalii resulting from another homologue of gene encoding cytochrome P450 14-alpha sterol demethylase (CYP51).</title>
        <authorList>
            <person name="Yoshioka I."/>
            <person name="Fahal A.H."/>
            <person name="Kaneko S."/>
            <person name="Yaguchi T."/>
        </authorList>
    </citation>
    <scope>NUCLEOTIDE SEQUENCE [LARGE SCALE GENOMIC DNA]</scope>
    <source>
        <strain evidence="2 3">IFM 68171</strain>
    </source>
</reference>
<gene>
    <name evidence="2" type="ORF">MFIFM68171_05469</name>
</gene>
<organism evidence="2 3">
    <name type="scientific">Madurella fahalii</name>
    <dbReference type="NCBI Taxonomy" id="1157608"/>
    <lineage>
        <taxon>Eukaryota</taxon>
        <taxon>Fungi</taxon>
        <taxon>Dikarya</taxon>
        <taxon>Ascomycota</taxon>
        <taxon>Pezizomycotina</taxon>
        <taxon>Sordariomycetes</taxon>
        <taxon>Sordariomycetidae</taxon>
        <taxon>Sordariales</taxon>
        <taxon>Sordariales incertae sedis</taxon>
        <taxon>Madurella</taxon>
    </lineage>
</organism>
<evidence type="ECO:0000313" key="3">
    <source>
        <dbReference type="Proteomes" id="UP001628179"/>
    </source>
</evidence>
<dbReference type="Pfam" id="PF20174">
    <property type="entry name" value="DUF6540"/>
    <property type="match status" value="1"/>
</dbReference>